<dbReference type="RefSeq" id="WP_204662926.1">
    <property type="nucleotide sequence ID" value="NZ_JAFBDT010000005.1"/>
</dbReference>
<dbReference type="PANTHER" id="PTHR48081:SF3">
    <property type="entry name" value="ALPHA_BETA HYDROLASE FOLD-3 DOMAIN-CONTAINING PROTEIN"/>
    <property type="match status" value="1"/>
</dbReference>
<evidence type="ECO:0000313" key="3">
    <source>
        <dbReference type="EMBL" id="MBM7561428.1"/>
    </source>
</evidence>
<dbReference type="InterPro" id="IPR050300">
    <property type="entry name" value="GDXG_lipolytic_enzyme"/>
</dbReference>
<protein>
    <submittedName>
        <fullName evidence="3">Acetyl esterase/lipase</fullName>
    </submittedName>
</protein>
<evidence type="ECO:0000313" key="4">
    <source>
        <dbReference type="Proteomes" id="UP000767854"/>
    </source>
</evidence>
<proteinExistence type="predicted"/>
<organism evidence="3 4">
    <name type="scientific">Fusibacter tunisiensis</name>
    <dbReference type="NCBI Taxonomy" id="1008308"/>
    <lineage>
        <taxon>Bacteria</taxon>
        <taxon>Bacillati</taxon>
        <taxon>Bacillota</taxon>
        <taxon>Clostridia</taxon>
        <taxon>Eubacteriales</taxon>
        <taxon>Eubacteriales Family XII. Incertae Sedis</taxon>
        <taxon>Fusibacter</taxon>
    </lineage>
</organism>
<name>A0ABS2MPW0_9FIRM</name>
<evidence type="ECO:0000259" key="2">
    <source>
        <dbReference type="Pfam" id="PF20434"/>
    </source>
</evidence>
<dbReference type="Pfam" id="PF20434">
    <property type="entry name" value="BD-FAE"/>
    <property type="match status" value="1"/>
</dbReference>
<evidence type="ECO:0000256" key="1">
    <source>
        <dbReference type="ARBA" id="ARBA00022801"/>
    </source>
</evidence>
<dbReference type="InterPro" id="IPR029058">
    <property type="entry name" value="AB_hydrolase_fold"/>
</dbReference>
<reference evidence="3 4" key="1">
    <citation type="submission" date="2021-01" db="EMBL/GenBank/DDBJ databases">
        <title>Genomic Encyclopedia of Type Strains, Phase IV (KMG-IV): sequencing the most valuable type-strain genomes for metagenomic binning, comparative biology and taxonomic classification.</title>
        <authorList>
            <person name="Goeker M."/>
        </authorList>
    </citation>
    <scope>NUCLEOTIDE SEQUENCE [LARGE SCALE GENOMIC DNA]</scope>
    <source>
        <strain evidence="3 4">DSM 24436</strain>
    </source>
</reference>
<comment type="caution">
    <text evidence="3">The sequence shown here is derived from an EMBL/GenBank/DDBJ whole genome shotgun (WGS) entry which is preliminary data.</text>
</comment>
<dbReference type="InterPro" id="IPR049492">
    <property type="entry name" value="BD-FAE-like_dom"/>
</dbReference>
<keyword evidence="1" id="KW-0378">Hydrolase</keyword>
<sequence>MVYKKVDFCTLEMDVYAENDGKPVIIYFHGGGLIFGNRREMTDEQVRFFIESGYNVISVDYRLAPETKLVEIVNDLKDAIDFIKTFDGFMVKLDMSKLIYMGRSAGGYLALLLATYEGYAPAAVVSIYGYGSITSEWYKKPSPYYLTRKRISLEMAESVIGNEAVSDGKMERFLYYLYLRQQGKWLDHVAGFDVSLHSEEWKEYSPLERFDGGYPATVLVHGDGDRDVPYEESCKIHKKLCALGVVSRLITVENAGHGFDHSIEEKRVRGIFEAIVDFLNSVTGDRS</sequence>
<feature type="domain" description="BD-FAE-like" evidence="2">
    <location>
        <begin position="14"/>
        <end position="240"/>
    </location>
</feature>
<accession>A0ABS2MPW0</accession>
<gene>
    <name evidence="3" type="ORF">JOC49_000948</name>
</gene>
<keyword evidence="4" id="KW-1185">Reference proteome</keyword>
<dbReference type="EMBL" id="JAFBDT010000005">
    <property type="protein sequence ID" value="MBM7561428.1"/>
    <property type="molecule type" value="Genomic_DNA"/>
</dbReference>
<dbReference type="Proteomes" id="UP000767854">
    <property type="component" value="Unassembled WGS sequence"/>
</dbReference>
<dbReference type="SUPFAM" id="SSF53474">
    <property type="entry name" value="alpha/beta-Hydrolases"/>
    <property type="match status" value="1"/>
</dbReference>
<dbReference type="Gene3D" id="3.40.50.1820">
    <property type="entry name" value="alpha/beta hydrolase"/>
    <property type="match status" value="1"/>
</dbReference>
<dbReference type="PANTHER" id="PTHR48081">
    <property type="entry name" value="AB HYDROLASE SUPERFAMILY PROTEIN C4A8.06C"/>
    <property type="match status" value="1"/>
</dbReference>